<evidence type="ECO:0000313" key="3">
    <source>
        <dbReference type="EMBL" id="CZR65365.1"/>
    </source>
</evidence>
<accession>A0A1L7XJY0</accession>
<gene>
    <name evidence="3" type="ORF">PAC_15265</name>
</gene>
<protein>
    <recommendedName>
        <fullName evidence="2">Heterokaryon incompatibility domain-containing protein</fullName>
    </recommendedName>
</protein>
<dbReference type="InterPro" id="IPR052895">
    <property type="entry name" value="HetReg/Transcr_Mod"/>
</dbReference>
<evidence type="ECO:0000259" key="2">
    <source>
        <dbReference type="Pfam" id="PF06985"/>
    </source>
</evidence>
<dbReference type="Pfam" id="PF06985">
    <property type="entry name" value="HET"/>
    <property type="match status" value="1"/>
</dbReference>
<feature type="transmembrane region" description="Helical" evidence="1">
    <location>
        <begin position="563"/>
        <end position="585"/>
    </location>
</feature>
<dbReference type="Proteomes" id="UP000184330">
    <property type="component" value="Unassembled WGS sequence"/>
</dbReference>
<keyword evidence="4" id="KW-1185">Reference proteome</keyword>
<proteinExistence type="predicted"/>
<keyword evidence="1" id="KW-1133">Transmembrane helix</keyword>
<dbReference type="EMBL" id="FJOG01000030">
    <property type="protein sequence ID" value="CZR65365.1"/>
    <property type="molecule type" value="Genomic_DNA"/>
</dbReference>
<dbReference type="STRING" id="576137.A0A1L7XJY0"/>
<organism evidence="3 4">
    <name type="scientific">Phialocephala subalpina</name>
    <dbReference type="NCBI Taxonomy" id="576137"/>
    <lineage>
        <taxon>Eukaryota</taxon>
        <taxon>Fungi</taxon>
        <taxon>Dikarya</taxon>
        <taxon>Ascomycota</taxon>
        <taxon>Pezizomycotina</taxon>
        <taxon>Leotiomycetes</taxon>
        <taxon>Helotiales</taxon>
        <taxon>Mollisiaceae</taxon>
        <taxon>Phialocephala</taxon>
        <taxon>Phialocephala fortinii species complex</taxon>
    </lineage>
</organism>
<dbReference type="Pfam" id="PF26639">
    <property type="entry name" value="Het-6_barrel"/>
    <property type="match status" value="1"/>
</dbReference>
<dbReference type="InterPro" id="IPR010730">
    <property type="entry name" value="HET"/>
</dbReference>
<dbReference type="OrthoDB" id="5416609at2759"/>
<keyword evidence="1" id="KW-0812">Transmembrane</keyword>
<feature type="domain" description="Heterokaryon incompatibility" evidence="2">
    <location>
        <begin position="108"/>
        <end position="275"/>
    </location>
</feature>
<name>A0A1L7XJY0_9HELO</name>
<evidence type="ECO:0000256" key="1">
    <source>
        <dbReference type="SAM" id="Phobius"/>
    </source>
</evidence>
<dbReference type="AlphaFoldDB" id="A0A1L7XJY0"/>
<dbReference type="PANTHER" id="PTHR24148">
    <property type="entry name" value="ANKYRIN REPEAT DOMAIN-CONTAINING PROTEIN 39 HOMOLOG-RELATED"/>
    <property type="match status" value="1"/>
</dbReference>
<keyword evidence="1" id="KW-0472">Membrane</keyword>
<reference evidence="3 4" key="1">
    <citation type="submission" date="2016-03" db="EMBL/GenBank/DDBJ databases">
        <authorList>
            <person name="Ploux O."/>
        </authorList>
    </citation>
    <scope>NUCLEOTIDE SEQUENCE [LARGE SCALE GENOMIC DNA]</scope>
    <source>
        <strain evidence="3 4">UAMH 11012</strain>
    </source>
</reference>
<dbReference type="PANTHER" id="PTHR24148:SF64">
    <property type="entry name" value="HETEROKARYON INCOMPATIBILITY DOMAIN-CONTAINING PROTEIN"/>
    <property type="match status" value="1"/>
</dbReference>
<sequence>MSSARDDFWTIRQVYAKLNKSQLDHSKSQISDAYRRLTERVPEADSHDIGDEGVEEIIVTAPSEKYQHTKLTDPKSYIRLLKLQPSQKQELIVCELNEIGLEDSVEKYDALSYVWGSPGNDSVKIQVNKGSLDIGPSLHCALKNLQYTDRPRSLWIDAICIDQTNDWEKNCQVPLMREIYSNAACTVCFLGPEEMTTPALYDMLEKLAKERNLMAIEGDWSEHRSTNALDTLPAMGNHLPIRPLSTDLSKRYVGDTTILAMADCSWWHRAWTVQELILSPSAVMMTGRNSITFENLCAAVDQGLDTQIWGPVFLGFILNPIVVPYLSIRVLINHCRHPQQQRSPAIHLLNLLIHCRHRKSTNPRDKIYAVLGLLRHIFPDAMNLESSNQLDIELGYEKDVAYVYRSTCQEIILKTGQLDILGVCPKSYLTGLPTWATDWSITDRIGTPLMQDSLDRVRTTHATKNTELNARFSDNGAHMIITGQELTSVATLAKILVTPIQDTAVFRRFLDPGHPPKYSSKLKPELEALVETFEPALLRALSWWTSSPTHTPFPFLVDFQRNVGINTIIACYIIYYWLLLLLLLCKRVLSIQLTGLTALREALPEVYSIGNTFLFDILSSFTTLFAWESFAAAEAPKNPGIDSDDVYWRTLCAGTYKKETLSQTREIYKHWFSLMQPLRTFLIYFPWFKEHFPRAGIAVYMYATWHTYGEFWPYITCAYERRMGRTENGWLCLLPREARVGDVIVLVKGGRMPLLLRMEEGRRVFVGEVYVEGIMNGEAFDDGSCEDFEIR</sequence>
<evidence type="ECO:0000313" key="4">
    <source>
        <dbReference type="Proteomes" id="UP000184330"/>
    </source>
</evidence>